<feature type="domain" description="FANCI solenoid 4" evidence="2">
    <location>
        <begin position="461"/>
        <end position="694"/>
    </location>
</feature>
<comment type="caution">
    <text evidence="3">The sequence shown here is derived from an EMBL/GenBank/DDBJ whole genome shotgun (WGS) entry which is preliminary data.</text>
</comment>
<organism evidence="3 4">
    <name type="scientific">Rehmannia glutinosa</name>
    <name type="common">Chinese foxglove</name>
    <dbReference type="NCBI Taxonomy" id="99300"/>
    <lineage>
        <taxon>Eukaryota</taxon>
        <taxon>Viridiplantae</taxon>
        <taxon>Streptophyta</taxon>
        <taxon>Embryophyta</taxon>
        <taxon>Tracheophyta</taxon>
        <taxon>Spermatophyta</taxon>
        <taxon>Magnoliopsida</taxon>
        <taxon>eudicotyledons</taxon>
        <taxon>Gunneridae</taxon>
        <taxon>Pentapetalae</taxon>
        <taxon>asterids</taxon>
        <taxon>lamiids</taxon>
        <taxon>Lamiales</taxon>
        <taxon>Orobanchaceae</taxon>
        <taxon>Rehmannieae</taxon>
        <taxon>Rehmannia</taxon>
    </lineage>
</organism>
<evidence type="ECO:0000256" key="1">
    <source>
        <dbReference type="SAM" id="MobiDB-lite"/>
    </source>
</evidence>
<evidence type="ECO:0000313" key="3">
    <source>
        <dbReference type="EMBL" id="KAK6138776.1"/>
    </source>
</evidence>
<evidence type="ECO:0000259" key="2">
    <source>
        <dbReference type="Pfam" id="PF14678"/>
    </source>
</evidence>
<evidence type="ECO:0000313" key="4">
    <source>
        <dbReference type="Proteomes" id="UP001318860"/>
    </source>
</evidence>
<dbReference type="Pfam" id="PF14678">
    <property type="entry name" value="FANCI_S4"/>
    <property type="match status" value="1"/>
</dbReference>
<name>A0ABR0VWZ6_REHGL</name>
<protein>
    <recommendedName>
        <fullName evidence="2">FANCI solenoid 4 domain-containing protein</fullName>
    </recommendedName>
</protein>
<sequence length="777" mass="86678">MPSYFPAITLLPYIYEMSSRSNRGASHGWHESELSYASDHPSDSLPCFGFSITQDNEAGRTLSGESFSNALSQIRKFLRNGNLEGLLGKNQDSGSIPIEEEKMCAATLLLGIVEVVMNIIVSELVKAANAQKLELERELSQFIDIHEFVEKYTLNSRQGSGTKKAIIRPSVSDSADKLALGDAKLPAERTPLLATSSIHRLLQLALDLWKIDYSKNGAVSQKNSQLSSGKTQALNSKILCRVLNMCFRQLKFFFLADKDDPLKTLMYGEIKLLGPPVLNIILSLKSVPKSQTDVNKKEAKGRKYVEDRKEHIHLALLCLKKLIEISLNSSKYVGLIDDLVSAYRLEDVSTVSVDADCDDECKLAEGIDEQSTKSKELFIKRTIKPLLHEFLEFSFFREAEIICDIVLMIGNKLPEERRNLVGSWANRICKSSNVSNSKVAKCLVFIAVTLSSAPADLVISQNMAAELLQVVGSDGTNPLDISETFPVINKSTSAAIVSTILQSVESTIVGMDWIMVKLKSYYTVTQKGISFNQSGKVTSELALEETLYSRAEAVVKVLSYFVAMNLKDPQAEHLLRLAVKFYKNLARISKLRIAPKGCKQVLPSLKYQRLVEITCRQLTAPIYNFVAQMQKNQQESNKTKGIVNKIKRENKCIPDLIFQIEDYEKYLIQLSKITKVNLLRHAKRSTSRDFKIIEISEDTMEEQNLHQEANSDHSNATENKSAEESVGEAEETDSGQLPECGSPMAADNTEDEDEAALPQVKRAKMSRVEQDSSDEES</sequence>
<dbReference type="InterPro" id="IPR026171">
    <property type="entry name" value="FANCI"/>
</dbReference>
<accession>A0ABR0VWZ6</accession>
<dbReference type="InterPro" id="IPR029314">
    <property type="entry name" value="FANCI_S4"/>
</dbReference>
<gene>
    <name evidence="3" type="ORF">DH2020_027487</name>
</gene>
<dbReference type="PANTHER" id="PTHR21818">
    <property type="entry name" value="BC025462 PROTEIN"/>
    <property type="match status" value="1"/>
</dbReference>
<proteinExistence type="predicted"/>
<reference evidence="3 4" key="1">
    <citation type="journal article" date="2021" name="Comput. Struct. Biotechnol. J.">
        <title>De novo genome assembly of the potent medicinal plant Rehmannia glutinosa using nanopore technology.</title>
        <authorList>
            <person name="Ma L."/>
            <person name="Dong C."/>
            <person name="Song C."/>
            <person name="Wang X."/>
            <person name="Zheng X."/>
            <person name="Niu Y."/>
            <person name="Chen S."/>
            <person name="Feng W."/>
        </authorList>
    </citation>
    <scope>NUCLEOTIDE SEQUENCE [LARGE SCALE GENOMIC DNA]</scope>
    <source>
        <strain evidence="3">DH-2019</strain>
    </source>
</reference>
<keyword evidence="4" id="KW-1185">Reference proteome</keyword>
<dbReference type="PANTHER" id="PTHR21818:SF0">
    <property type="entry name" value="FANCONI ANEMIA GROUP I PROTEIN"/>
    <property type="match status" value="1"/>
</dbReference>
<dbReference type="Proteomes" id="UP001318860">
    <property type="component" value="Unassembled WGS sequence"/>
</dbReference>
<feature type="region of interest" description="Disordered" evidence="1">
    <location>
        <begin position="703"/>
        <end position="777"/>
    </location>
</feature>
<dbReference type="EMBL" id="JABTTQ020000646">
    <property type="protein sequence ID" value="KAK6138776.1"/>
    <property type="molecule type" value="Genomic_DNA"/>
</dbReference>